<keyword evidence="2" id="KW-1185">Reference proteome</keyword>
<organism evidence="1 2">
    <name type="scientific">Portunus trituberculatus</name>
    <name type="common">Swimming crab</name>
    <name type="synonym">Neptunus trituberculatus</name>
    <dbReference type="NCBI Taxonomy" id="210409"/>
    <lineage>
        <taxon>Eukaryota</taxon>
        <taxon>Metazoa</taxon>
        <taxon>Ecdysozoa</taxon>
        <taxon>Arthropoda</taxon>
        <taxon>Crustacea</taxon>
        <taxon>Multicrustacea</taxon>
        <taxon>Malacostraca</taxon>
        <taxon>Eumalacostraca</taxon>
        <taxon>Eucarida</taxon>
        <taxon>Decapoda</taxon>
        <taxon>Pleocyemata</taxon>
        <taxon>Brachyura</taxon>
        <taxon>Eubrachyura</taxon>
        <taxon>Portunoidea</taxon>
        <taxon>Portunidae</taxon>
        <taxon>Portuninae</taxon>
        <taxon>Portunus</taxon>
    </lineage>
</organism>
<evidence type="ECO:0000313" key="2">
    <source>
        <dbReference type="Proteomes" id="UP000324222"/>
    </source>
</evidence>
<reference evidence="1 2" key="1">
    <citation type="submission" date="2019-05" db="EMBL/GenBank/DDBJ databases">
        <title>Another draft genome of Portunus trituberculatus and its Hox gene families provides insights of decapod evolution.</title>
        <authorList>
            <person name="Jeong J.-H."/>
            <person name="Song I."/>
            <person name="Kim S."/>
            <person name="Choi T."/>
            <person name="Kim D."/>
            <person name="Ryu S."/>
            <person name="Kim W."/>
        </authorList>
    </citation>
    <scope>NUCLEOTIDE SEQUENCE [LARGE SCALE GENOMIC DNA]</scope>
    <source>
        <tissue evidence="1">Muscle</tissue>
    </source>
</reference>
<gene>
    <name evidence="1" type="ORF">E2C01_079650</name>
</gene>
<dbReference type="AlphaFoldDB" id="A0A5B7IW67"/>
<dbReference type="OrthoDB" id="6379360at2759"/>
<sequence length="94" mass="10459">MQHPAPVPPTAPPPGYVYPWLPPSPVVPVYERLATHLVRHDTLASLNLFRCPTLVPHKAPPPPPPPPLPQQLWRSKHRLPRRVTGRCKAPLAST</sequence>
<proteinExistence type="predicted"/>
<protein>
    <submittedName>
        <fullName evidence="1">Uncharacterized protein</fullName>
    </submittedName>
</protein>
<evidence type="ECO:0000313" key="1">
    <source>
        <dbReference type="EMBL" id="MPC84898.1"/>
    </source>
</evidence>
<accession>A0A5B7IW67</accession>
<dbReference type="Proteomes" id="UP000324222">
    <property type="component" value="Unassembled WGS sequence"/>
</dbReference>
<dbReference type="EMBL" id="VSRR010066759">
    <property type="protein sequence ID" value="MPC84898.1"/>
    <property type="molecule type" value="Genomic_DNA"/>
</dbReference>
<comment type="caution">
    <text evidence="1">The sequence shown here is derived from an EMBL/GenBank/DDBJ whole genome shotgun (WGS) entry which is preliminary data.</text>
</comment>
<name>A0A5B7IW67_PORTR</name>